<accession>C7NPT8</accession>
<keyword evidence="3" id="KW-0418">Kinase</keyword>
<dbReference type="GeneID" id="8382459"/>
<dbReference type="CDD" id="cd16934">
    <property type="entry name" value="HATPase_RsbT-like"/>
    <property type="match status" value="1"/>
</dbReference>
<keyword evidence="3" id="KW-0808">Transferase</keyword>
<dbReference type="HOGENOM" id="CLU_129722_1_0_2"/>
<reference evidence="3 4" key="1">
    <citation type="journal article" date="2009" name="Stand. Genomic Sci.">
        <title>Complete genome sequence of Halorhabdus utahensis type strain (AX-2).</title>
        <authorList>
            <person name="Anderson I."/>
            <person name="Tindall B.J."/>
            <person name="Pomrenke H."/>
            <person name="Goker M."/>
            <person name="Lapidus A."/>
            <person name="Nolan M."/>
            <person name="Copeland A."/>
            <person name="Glavina Del Rio T."/>
            <person name="Chen F."/>
            <person name="Tice H."/>
            <person name="Cheng J.F."/>
            <person name="Lucas S."/>
            <person name="Chertkov O."/>
            <person name="Bruce D."/>
            <person name="Brettin T."/>
            <person name="Detter J.C."/>
            <person name="Han C."/>
            <person name="Goodwin L."/>
            <person name="Land M."/>
            <person name="Hauser L."/>
            <person name="Chang Y.J."/>
            <person name="Jeffries C.D."/>
            <person name="Pitluck S."/>
            <person name="Pati A."/>
            <person name="Mavromatis K."/>
            <person name="Ivanova N."/>
            <person name="Ovchinnikova G."/>
            <person name="Chen A."/>
            <person name="Palaniappan K."/>
            <person name="Chain P."/>
            <person name="Rohde M."/>
            <person name="Bristow J."/>
            <person name="Eisen J.A."/>
            <person name="Markowitz V."/>
            <person name="Hugenholtz P."/>
            <person name="Kyrpides N.C."/>
            <person name="Klenk H.P."/>
        </authorList>
    </citation>
    <scope>NUCLEOTIDE SEQUENCE [LARGE SCALE GENOMIC DNA]</scope>
    <source>
        <strain evidence="4">DSM 12940 / JCM 11049 / AX-2</strain>
    </source>
</reference>
<dbReference type="GO" id="GO:0004674">
    <property type="term" value="F:protein serine/threonine kinase activity"/>
    <property type="evidence" value="ECO:0007669"/>
    <property type="project" value="UniProtKB-KW"/>
</dbReference>
<dbReference type="KEGG" id="hut:Huta_0197"/>
<evidence type="ECO:0000259" key="2">
    <source>
        <dbReference type="Pfam" id="PF13581"/>
    </source>
</evidence>
<dbReference type="STRING" id="519442.Huta_0197"/>
<protein>
    <submittedName>
        <fullName evidence="3">Putative anti-sigma regulatory factor, serine/threonine protein kinase</fullName>
    </submittedName>
</protein>
<dbReference type="eggNOG" id="arCOG09392">
    <property type="taxonomic scope" value="Archaea"/>
</dbReference>
<organism evidence="3 4">
    <name type="scientific">Halorhabdus utahensis (strain DSM 12940 / JCM 11049 / AX-2)</name>
    <dbReference type="NCBI Taxonomy" id="519442"/>
    <lineage>
        <taxon>Archaea</taxon>
        <taxon>Methanobacteriati</taxon>
        <taxon>Methanobacteriota</taxon>
        <taxon>Stenosarchaea group</taxon>
        <taxon>Halobacteria</taxon>
        <taxon>Halobacteriales</taxon>
        <taxon>Haloarculaceae</taxon>
        <taxon>Halorhabdus</taxon>
    </lineage>
</organism>
<dbReference type="Gene3D" id="3.30.565.10">
    <property type="entry name" value="Histidine kinase-like ATPase, C-terminal domain"/>
    <property type="match status" value="1"/>
</dbReference>
<dbReference type="OrthoDB" id="125498at2157"/>
<evidence type="ECO:0000256" key="1">
    <source>
        <dbReference type="ARBA" id="ARBA00022527"/>
    </source>
</evidence>
<keyword evidence="4" id="KW-1185">Reference proteome</keyword>
<dbReference type="AlphaFoldDB" id="C7NPT8"/>
<gene>
    <name evidence="3" type="ordered locus">Huta_0197</name>
</gene>
<dbReference type="SUPFAM" id="SSF55874">
    <property type="entry name" value="ATPase domain of HSP90 chaperone/DNA topoisomerase II/histidine kinase"/>
    <property type="match status" value="1"/>
</dbReference>
<dbReference type="RefSeq" id="WP_012795262.1">
    <property type="nucleotide sequence ID" value="NC_013158.1"/>
</dbReference>
<dbReference type="PANTHER" id="PTHR35526">
    <property type="entry name" value="ANTI-SIGMA-F FACTOR RSBW-RELATED"/>
    <property type="match status" value="1"/>
</dbReference>
<name>C7NPT8_HALUD</name>
<dbReference type="PANTHER" id="PTHR35526:SF3">
    <property type="entry name" value="ANTI-SIGMA-F FACTOR RSBW"/>
    <property type="match status" value="1"/>
</dbReference>
<feature type="domain" description="Histidine kinase/HSP90-like ATPase" evidence="2">
    <location>
        <begin position="25"/>
        <end position="142"/>
    </location>
</feature>
<keyword evidence="1 3" id="KW-0723">Serine/threonine-protein kinase</keyword>
<evidence type="ECO:0000313" key="4">
    <source>
        <dbReference type="Proteomes" id="UP000002071"/>
    </source>
</evidence>
<evidence type="ECO:0000313" key="3">
    <source>
        <dbReference type="EMBL" id="ACV10385.1"/>
    </source>
</evidence>
<proteinExistence type="predicted"/>
<sequence>MNETGSLREDVTVRRSGELQLGAEDHVLRARQRAREVAESEGFSITDVTRIVTAVSELARNIHLYAGDGTMSWRVLEDGDRDGLEITFDDDGPGIDDVEGVLAATHSTSDGMGRGIQGTRKLMDEFWLSSSTDTGTTVTIRKWQ</sequence>
<dbReference type="Proteomes" id="UP000002071">
    <property type="component" value="Chromosome"/>
</dbReference>
<dbReference type="InterPro" id="IPR050267">
    <property type="entry name" value="Anti-sigma-factor_SerPK"/>
</dbReference>
<dbReference type="Pfam" id="PF13581">
    <property type="entry name" value="HATPase_c_2"/>
    <property type="match status" value="1"/>
</dbReference>
<dbReference type="EMBL" id="CP001687">
    <property type="protein sequence ID" value="ACV10385.1"/>
    <property type="molecule type" value="Genomic_DNA"/>
</dbReference>
<dbReference type="InterPro" id="IPR036890">
    <property type="entry name" value="HATPase_C_sf"/>
</dbReference>
<dbReference type="InterPro" id="IPR003594">
    <property type="entry name" value="HATPase_dom"/>
</dbReference>